<keyword evidence="2" id="KW-1185">Reference proteome</keyword>
<gene>
    <name evidence="1" type="ORF">L596_007699</name>
</gene>
<accession>A0A4U5PA81</accession>
<protein>
    <submittedName>
        <fullName evidence="1">Uncharacterized protein</fullName>
    </submittedName>
</protein>
<proteinExistence type="predicted"/>
<comment type="caution">
    <text evidence="1">The sequence shown here is derived from an EMBL/GenBank/DDBJ whole genome shotgun (WGS) entry which is preliminary data.</text>
</comment>
<reference evidence="1 2" key="1">
    <citation type="journal article" date="2015" name="Genome Biol.">
        <title>Comparative genomics of Steinernema reveals deeply conserved gene regulatory networks.</title>
        <authorList>
            <person name="Dillman A.R."/>
            <person name="Macchietto M."/>
            <person name="Porter C.F."/>
            <person name="Rogers A."/>
            <person name="Williams B."/>
            <person name="Antoshechkin I."/>
            <person name="Lee M.M."/>
            <person name="Goodwin Z."/>
            <person name="Lu X."/>
            <person name="Lewis E.E."/>
            <person name="Goodrich-Blair H."/>
            <person name="Stock S.P."/>
            <person name="Adams B.J."/>
            <person name="Sternberg P.W."/>
            <person name="Mortazavi A."/>
        </authorList>
    </citation>
    <scope>NUCLEOTIDE SEQUENCE [LARGE SCALE GENOMIC DNA]</scope>
    <source>
        <strain evidence="1 2">ALL</strain>
    </source>
</reference>
<dbReference type="EMBL" id="AZBU02000002">
    <property type="protein sequence ID" value="TKR93202.1"/>
    <property type="molecule type" value="Genomic_DNA"/>
</dbReference>
<reference evidence="1 2" key="2">
    <citation type="journal article" date="2019" name="G3 (Bethesda)">
        <title>Hybrid Assembly of the Genome of the Entomopathogenic Nematode Steinernema carpocapsae Identifies the X-Chromosome.</title>
        <authorList>
            <person name="Serra L."/>
            <person name="Macchietto M."/>
            <person name="Macias-Munoz A."/>
            <person name="McGill C.J."/>
            <person name="Rodriguez I.M."/>
            <person name="Rodriguez B."/>
            <person name="Murad R."/>
            <person name="Mortazavi A."/>
        </authorList>
    </citation>
    <scope>NUCLEOTIDE SEQUENCE [LARGE SCALE GENOMIC DNA]</scope>
    <source>
        <strain evidence="1 2">ALL</strain>
    </source>
</reference>
<dbReference type="Proteomes" id="UP000298663">
    <property type="component" value="Unassembled WGS sequence"/>
</dbReference>
<name>A0A4U5PA81_STECR</name>
<evidence type="ECO:0000313" key="2">
    <source>
        <dbReference type="Proteomes" id="UP000298663"/>
    </source>
</evidence>
<sequence>MHWVHSSDFCSLLRGAENEFEPVGGFGILQKIFDGVIFGQIRDLMDAVFGRRWGRFSGLWEQYGTRET</sequence>
<evidence type="ECO:0000313" key="1">
    <source>
        <dbReference type="EMBL" id="TKR93202.1"/>
    </source>
</evidence>
<dbReference type="AlphaFoldDB" id="A0A4U5PA81"/>
<organism evidence="1 2">
    <name type="scientific">Steinernema carpocapsae</name>
    <name type="common">Entomopathogenic nematode</name>
    <dbReference type="NCBI Taxonomy" id="34508"/>
    <lineage>
        <taxon>Eukaryota</taxon>
        <taxon>Metazoa</taxon>
        <taxon>Ecdysozoa</taxon>
        <taxon>Nematoda</taxon>
        <taxon>Chromadorea</taxon>
        <taxon>Rhabditida</taxon>
        <taxon>Tylenchina</taxon>
        <taxon>Panagrolaimomorpha</taxon>
        <taxon>Strongyloidoidea</taxon>
        <taxon>Steinernematidae</taxon>
        <taxon>Steinernema</taxon>
    </lineage>
</organism>